<keyword evidence="2" id="KW-1185">Reference proteome</keyword>
<sequence length="129" mass="13384">MTGAVETTSSAVGLGACSEVRPGGNGEVEKSWQCFSVTAQNTISGSQGPGINDLCLSATVAHCAGATNKKKKKAPPSPNIWQQPCRSALDWLSVAEGSSSALSVPGLWLTRPRSGRGLLLGMRCAYFLC</sequence>
<evidence type="ECO:0000313" key="2">
    <source>
        <dbReference type="Proteomes" id="UP001558613"/>
    </source>
</evidence>
<accession>A0ABR3LWV9</accession>
<name>A0ABR3LWV9_9TELE</name>
<organism evidence="1 2">
    <name type="scientific">Cirrhinus molitorella</name>
    <name type="common">mud carp</name>
    <dbReference type="NCBI Taxonomy" id="172907"/>
    <lineage>
        <taxon>Eukaryota</taxon>
        <taxon>Metazoa</taxon>
        <taxon>Chordata</taxon>
        <taxon>Craniata</taxon>
        <taxon>Vertebrata</taxon>
        <taxon>Euteleostomi</taxon>
        <taxon>Actinopterygii</taxon>
        <taxon>Neopterygii</taxon>
        <taxon>Teleostei</taxon>
        <taxon>Ostariophysi</taxon>
        <taxon>Cypriniformes</taxon>
        <taxon>Cyprinidae</taxon>
        <taxon>Labeoninae</taxon>
        <taxon>Labeonini</taxon>
        <taxon>Cirrhinus</taxon>
    </lineage>
</organism>
<dbReference type="EMBL" id="JAYMGO010000019">
    <property type="protein sequence ID" value="KAL1255918.1"/>
    <property type="molecule type" value="Genomic_DNA"/>
</dbReference>
<gene>
    <name evidence="1" type="ORF">QQF64_013979</name>
</gene>
<comment type="caution">
    <text evidence="1">The sequence shown here is derived from an EMBL/GenBank/DDBJ whole genome shotgun (WGS) entry which is preliminary data.</text>
</comment>
<reference evidence="1 2" key="1">
    <citation type="submission" date="2023-09" db="EMBL/GenBank/DDBJ databases">
        <authorList>
            <person name="Wang M."/>
        </authorList>
    </citation>
    <scope>NUCLEOTIDE SEQUENCE [LARGE SCALE GENOMIC DNA]</scope>
    <source>
        <strain evidence="1">GT-2023</strain>
        <tissue evidence="1">Liver</tissue>
    </source>
</reference>
<evidence type="ECO:0000313" key="1">
    <source>
        <dbReference type="EMBL" id="KAL1255918.1"/>
    </source>
</evidence>
<protein>
    <submittedName>
        <fullName evidence="1">Uncharacterized protein</fullName>
    </submittedName>
</protein>
<proteinExistence type="predicted"/>
<dbReference type="Proteomes" id="UP001558613">
    <property type="component" value="Unassembled WGS sequence"/>
</dbReference>